<gene>
    <name evidence="2" type="ORF">OS493_007777</name>
</gene>
<proteinExistence type="predicted"/>
<dbReference type="Proteomes" id="UP001163046">
    <property type="component" value="Unassembled WGS sequence"/>
</dbReference>
<reference evidence="2" key="1">
    <citation type="submission" date="2023-01" db="EMBL/GenBank/DDBJ databases">
        <title>Genome assembly of the deep-sea coral Lophelia pertusa.</title>
        <authorList>
            <person name="Herrera S."/>
            <person name="Cordes E."/>
        </authorList>
    </citation>
    <scope>NUCLEOTIDE SEQUENCE</scope>
    <source>
        <strain evidence="2">USNM1676648</strain>
        <tissue evidence="2">Polyp</tissue>
    </source>
</reference>
<organism evidence="2 3">
    <name type="scientific">Desmophyllum pertusum</name>
    <dbReference type="NCBI Taxonomy" id="174260"/>
    <lineage>
        <taxon>Eukaryota</taxon>
        <taxon>Metazoa</taxon>
        <taxon>Cnidaria</taxon>
        <taxon>Anthozoa</taxon>
        <taxon>Hexacorallia</taxon>
        <taxon>Scleractinia</taxon>
        <taxon>Caryophylliina</taxon>
        <taxon>Caryophylliidae</taxon>
        <taxon>Desmophyllum</taxon>
    </lineage>
</organism>
<accession>A0A9X0CNH0</accession>
<evidence type="ECO:0000313" key="2">
    <source>
        <dbReference type="EMBL" id="KAJ7365128.1"/>
    </source>
</evidence>
<sequence>MAILQKPRKMLLLLIVLLASTTMKLEASTAKRKVDLRIFDKSYTTSKEDLERKLTKAALTERGYSKTTTFTQTDDSGEQFLKIVRYRKSVPCQDMANVEDELRKRIPGVWGREVSDQVRKEALKKREKNQKCTAGIEIHFPLESCRQKTKNVSNAKRGIPACSIYPCMFCFRVTFQ</sequence>
<keyword evidence="3" id="KW-1185">Reference proteome</keyword>
<protein>
    <submittedName>
        <fullName evidence="2">Uncharacterized protein</fullName>
    </submittedName>
</protein>
<feature type="signal peptide" evidence="1">
    <location>
        <begin position="1"/>
        <end position="27"/>
    </location>
</feature>
<dbReference type="EMBL" id="MU827304">
    <property type="protein sequence ID" value="KAJ7365128.1"/>
    <property type="molecule type" value="Genomic_DNA"/>
</dbReference>
<keyword evidence="1" id="KW-0732">Signal</keyword>
<comment type="caution">
    <text evidence="2">The sequence shown here is derived from an EMBL/GenBank/DDBJ whole genome shotgun (WGS) entry which is preliminary data.</text>
</comment>
<evidence type="ECO:0000313" key="3">
    <source>
        <dbReference type="Proteomes" id="UP001163046"/>
    </source>
</evidence>
<dbReference type="OrthoDB" id="5965970at2759"/>
<evidence type="ECO:0000256" key="1">
    <source>
        <dbReference type="SAM" id="SignalP"/>
    </source>
</evidence>
<dbReference type="AlphaFoldDB" id="A0A9X0CNH0"/>
<name>A0A9X0CNH0_9CNID</name>
<feature type="chain" id="PRO_5040886881" evidence="1">
    <location>
        <begin position="28"/>
        <end position="176"/>
    </location>
</feature>